<sequence>MRHSAHARIMVKFRDFPTLAGFADHWGGRPGVTLGHIEWTLTETRQKETERSVLAQAVEVARERAQVLATAAGAGEVRCLEVSDPGMLGHRTEGEPMMLAASRSAYAKDAGGGGEGIEIAPEDVDIEATVHARFTAD</sequence>
<protein>
    <recommendedName>
        <fullName evidence="3">DUF541 domain-containing protein</fullName>
    </recommendedName>
</protein>
<dbReference type="EMBL" id="CAIZ01000024">
    <property type="protein sequence ID" value="CCH68836.1"/>
    <property type="molecule type" value="Genomic_DNA"/>
</dbReference>
<name>N0DZJ7_9MICO</name>
<dbReference type="OrthoDB" id="3724496at2"/>
<reference evidence="1 2" key="1">
    <citation type="journal article" date="2013" name="ISME J.">
        <title>A metabolic model for members of the genus Tetrasphaera involved in enhanced biological phosphorus removal.</title>
        <authorList>
            <person name="Kristiansen R."/>
            <person name="Nguyen H.T.T."/>
            <person name="Saunders A.M."/>
            <person name="Nielsen J.L."/>
            <person name="Wimmer R."/>
            <person name="Le V.Q."/>
            <person name="McIlroy S.J."/>
            <person name="Petrovski S."/>
            <person name="Seviour R.J."/>
            <person name="Calteau A."/>
            <person name="Nielsen K.L."/>
            <person name="Nielsen P.H."/>
        </authorList>
    </citation>
    <scope>NUCLEOTIDE SEQUENCE [LARGE SCALE GENOMIC DNA]</scope>
    <source>
        <strain evidence="1 2">Lp2</strain>
    </source>
</reference>
<organism evidence="1 2">
    <name type="scientific">Phycicoccus elongatus Lp2</name>
    <dbReference type="NCBI Taxonomy" id="1193181"/>
    <lineage>
        <taxon>Bacteria</taxon>
        <taxon>Bacillati</taxon>
        <taxon>Actinomycetota</taxon>
        <taxon>Actinomycetes</taxon>
        <taxon>Micrococcales</taxon>
        <taxon>Intrasporangiaceae</taxon>
        <taxon>Phycicoccus</taxon>
    </lineage>
</organism>
<evidence type="ECO:0000313" key="2">
    <source>
        <dbReference type="Proteomes" id="UP000013167"/>
    </source>
</evidence>
<dbReference type="STRING" id="1193181.BN10_120033"/>
<proteinExistence type="predicted"/>
<evidence type="ECO:0000313" key="1">
    <source>
        <dbReference type="EMBL" id="CCH68836.1"/>
    </source>
</evidence>
<accession>N0DZJ7</accession>
<dbReference type="Gene3D" id="3.30.110.170">
    <property type="entry name" value="Protein of unknown function (DUF541), domain 1"/>
    <property type="match status" value="1"/>
</dbReference>
<dbReference type="InterPro" id="IPR007497">
    <property type="entry name" value="SIMPL/DUF541"/>
</dbReference>
<gene>
    <name evidence="1" type="ORF">BN10_120033</name>
</gene>
<dbReference type="Proteomes" id="UP000013167">
    <property type="component" value="Unassembled WGS sequence"/>
</dbReference>
<dbReference type="AlphaFoldDB" id="N0DZJ7"/>
<evidence type="ECO:0008006" key="3">
    <source>
        <dbReference type="Google" id="ProtNLM"/>
    </source>
</evidence>
<keyword evidence="2" id="KW-1185">Reference proteome</keyword>
<comment type="caution">
    <text evidence="1">The sequence shown here is derived from an EMBL/GenBank/DDBJ whole genome shotgun (WGS) entry which is preliminary data.</text>
</comment>
<dbReference type="Pfam" id="PF04402">
    <property type="entry name" value="SIMPL"/>
    <property type="match status" value="1"/>
</dbReference>
<dbReference type="eggNOG" id="COG3471">
    <property type="taxonomic scope" value="Bacteria"/>
</dbReference>
<dbReference type="HOGENOM" id="CLU_1864181_0_0_11"/>
<dbReference type="RefSeq" id="WP_010849232.1">
    <property type="nucleotide sequence ID" value="NZ_HF570956.1"/>
</dbReference>